<dbReference type="InterPro" id="IPR051629">
    <property type="entry name" value="Sulfite_efflux_TDT"/>
</dbReference>
<evidence type="ECO:0000256" key="5">
    <source>
        <dbReference type="ARBA" id="ARBA00022692"/>
    </source>
</evidence>
<evidence type="ECO:0000256" key="3">
    <source>
        <dbReference type="ARBA" id="ARBA00022448"/>
    </source>
</evidence>
<evidence type="ECO:0000313" key="9">
    <source>
        <dbReference type="EMBL" id="MFC0321843.1"/>
    </source>
</evidence>
<feature type="transmembrane region" description="Helical" evidence="8">
    <location>
        <begin position="213"/>
        <end position="232"/>
    </location>
</feature>
<dbReference type="Proteomes" id="UP001589774">
    <property type="component" value="Unassembled WGS sequence"/>
</dbReference>
<name>A0ABV6HSH3_9SPHI</name>
<keyword evidence="10" id="KW-1185">Reference proteome</keyword>
<evidence type="ECO:0000256" key="4">
    <source>
        <dbReference type="ARBA" id="ARBA00022475"/>
    </source>
</evidence>
<dbReference type="RefSeq" id="WP_130857195.1">
    <property type="nucleotide sequence ID" value="NZ_JBHLWO010000007.1"/>
</dbReference>
<dbReference type="Pfam" id="PF03595">
    <property type="entry name" value="SLAC1"/>
    <property type="match status" value="1"/>
</dbReference>
<comment type="subcellular location">
    <subcellularLocation>
        <location evidence="1">Cell membrane</location>
        <topology evidence="1">Multi-pass membrane protein</topology>
    </subcellularLocation>
</comment>
<feature type="transmembrane region" description="Helical" evidence="8">
    <location>
        <begin position="320"/>
        <end position="344"/>
    </location>
</feature>
<dbReference type="InterPro" id="IPR038665">
    <property type="entry name" value="Voltage-dep_anion_channel_sf"/>
</dbReference>
<organism evidence="9 10">
    <name type="scientific">Olivibacter oleidegradans</name>
    <dbReference type="NCBI Taxonomy" id="760123"/>
    <lineage>
        <taxon>Bacteria</taxon>
        <taxon>Pseudomonadati</taxon>
        <taxon>Bacteroidota</taxon>
        <taxon>Sphingobacteriia</taxon>
        <taxon>Sphingobacteriales</taxon>
        <taxon>Sphingobacteriaceae</taxon>
        <taxon>Olivibacter</taxon>
    </lineage>
</organism>
<protein>
    <submittedName>
        <fullName evidence="9">Tellurite resistance/C4-dicarboxylate transporter family protein</fullName>
    </submittedName>
</protein>
<sequence>MIESLIKQKIRNLLPGYFAMVMATGIISIASLLVGFGVLAWLLFYFNICFFFALFWLFIYRILYYRAEVWQDFKSYQRGPGFFTIIAALCIMGNQLILFYQAFTLAGIVLLLALLIWLLIGYGFFFHITVTEEKKPLKEGINGTWLVFIVAIQALSVLISFIAKELGELSYVGLFIALCFFLLGCVFYLYIMSLIIYRLSFFSLHATEFGAPYWINMGATAISTLAGSMLILHAGDFAFLSQILPFLKGFTLFYWAAGTWWIPLLLLLGFWRHAIKRVPVPTSAKGYDPTYWAMVFPLGMYTVCTYRLSEALSITFLKFIPAAFIYVALFAWVAVALGFIRYLLSLVQKETQT</sequence>
<keyword evidence="5 8" id="KW-0812">Transmembrane</keyword>
<dbReference type="PANTHER" id="PTHR31686:SF1">
    <property type="entry name" value="SULFITE EFFLUX PUMP SSU1"/>
    <property type="match status" value="1"/>
</dbReference>
<comment type="similarity">
    <text evidence="2">Belongs to the tellurite-resistance/dicarboxylate transporter (TDT) family.</text>
</comment>
<dbReference type="PANTHER" id="PTHR31686">
    <property type="match status" value="1"/>
</dbReference>
<dbReference type="EMBL" id="JBHLWO010000007">
    <property type="protein sequence ID" value="MFC0321843.1"/>
    <property type="molecule type" value="Genomic_DNA"/>
</dbReference>
<accession>A0ABV6HSH3</accession>
<feature type="transmembrane region" description="Helical" evidence="8">
    <location>
        <begin position="291"/>
        <end position="308"/>
    </location>
</feature>
<evidence type="ECO:0000256" key="8">
    <source>
        <dbReference type="SAM" id="Phobius"/>
    </source>
</evidence>
<keyword evidence="4" id="KW-1003">Cell membrane</keyword>
<keyword evidence="6 8" id="KW-1133">Transmembrane helix</keyword>
<keyword evidence="7 8" id="KW-0472">Membrane</keyword>
<evidence type="ECO:0000256" key="1">
    <source>
        <dbReference type="ARBA" id="ARBA00004651"/>
    </source>
</evidence>
<feature type="transmembrane region" description="Helical" evidence="8">
    <location>
        <begin position="12"/>
        <end position="33"/>
    </location>
</feature>
<reference evidence="9 10" key="1">
    <citation type="submission" date="2024-09" db="EMBL/GenBank/DDBJ databases">
        <authorList>
            <person name="Sun Q."/>
            <person name="Mori K."/>
        </authorList>
    </citation>
    <scope>NUCLEOTIDE SEQUENCE [LARGE SCALE GENOMIC DNA]</scope>
    <source>
        <strain evidence="9 10">CCM 7765</strain>
    </source>
</reference>
<feature type="transmembrane region" description="Helical" evidence="8">
    <location>
        <begin position="108"/>
        <end position="130"/>
    </location>
</feature>
<gene>
    <name evidence="9" type="ORF">ACFFI0_26250</name>
</gene>
<keyword evidence="3" id="KW-0813">Transport</keyword>
<feature type="transmembrane region" description="Helical" evidence="8">
    <location>
        <begin position="81"/>
        <end position="102"/>
    </location>
</feature>
<evidence type="ECO:0000313" key="10">
    <source>
        <dbReference type="Proteomes" id="UP001589774"/>
    </source>
</evidence>
<dbReference type="Gene3D" id="1.50.10.150">
    <property type="entry name" value="Voltage-dependent anion channel"/>
    <property type="match status" value="1"/>
</dbReference>
<feature type="transmembrane region" description="Helical" evidence="8">
    <location>
        <begin position="169"/>
        <end position="192"/>
    </location>
</feature>
<feature type="transmembrane region" description="Helical" evidence="8">
    <location>
        <begin position="39"/>
        <end position="60"/>
    </location>
</feature>
<dbReference type="CDD" id="cd09319">
    <property type="entry name" value="TDT_like_1"/>
    <property type="match status" value="1"/>
</dbReference>
<evidence type="ECO:0000256" key="6">
    <source>
        <dbReference type="ARBA" id="ARBA00022989"/>
    </source>
</evidence>
<proteinExistence type="inferred from homology"/>
<evidence type="ECO:0000256" key="2">
    <source>
        <dbReference type="ARBA" id="ARBA00008566"/>
    </source>
</evidence>
<feature type="transmembrane region" description="Helical" evidence="8">
    <location>
        <begin position="252"/>
        <end position="271"/>
    </location>
</feature>
<comment type="caution">
    <text evidence="9">The sequence shown here is derived from an EMBL/GenBank/DDBJ whole genome shotgun (WGS) entry which is preliminary data.</text>
</comment>
<evidence type="ECO:0000256" key="7">
    <source>
        <dbReference type="ARBA" id="ARBA00023136"/>
    </source>
</evidence>
<dbReference type="InterPro" id="IPR004695">
    <property type="entry name" value="SLAC1/Mae1/Ssu1/TehA"/>
</dbReference>
<feature type="transmembrane region" description="Helical" evidence="8">
    <location>
        <begin position="142"/>
        <end position="163"/>
    </location>
</feature>